<dbReference type="InterPro" id="IPR004045">
    <property type="entry name" value="Glutathione_S-Trfase_N"/>
</dbReference>
<dbReference type="PROSITE" id="PS50404">
    <property type="entry name" value="GST_NTER"/>
    <property type="match status" value="1"/>
</dbReference>
<name>A0ABR6YRM4_9BURK</name>
<dbReference type="RefSeq" id="WP_186863980.1">
    <property type="nucleotide sequence ID" value="NZ_JACOGC010000007.1"/>
</dbReference>
<dbReference type="PROSITE" id="PS50405">
    <property type="entry name" value="GST_CTER"/>
    <property type="match status" value="1"/>
</dbReference>
<dbReference type="SFLD" id="SFLDS00019">
    <property type="entry name" value="Glutathione_Transferase_(cytos"/>
    <property type="match status" value="1"/>
</dbReference>
<keyword evidence="4" id="KW-0413">Isomerase</keyword>
<dbReference type="EMBL" id="JACOGC010000007">
    <property type="protein sequence ID" value="MBC3886434.1"/>
    <property type="molecule type" value="Genomic_DNA"/>
</dbReference>
<dbReference type="CDD" id="cd03191">
    <property type="entry name" value="GST_C_Zeta"/>
    <property type="match status" value="1"/>
</dbReference>
<proteinExistence type="inferred from homology"/>
<evidence type="ECO:0000256" key="1">
    <source>
        <dbReference type="ARBA" id="ARBA00010007"/>
    </source>
</evidence>
<organism evidence="4 5">
    <name type="scientific">Undibacterium griseum</name>
    <dbReference type="NCBI Taxonomy" id="2762295"/>
    <lineage>
        <taxon>Bacteria</taxon>
        <taxon>Pseudomonadati</taxon>
        <taxon>Pseudomonadota</taxon>
        <taxon>Betaproteobacteria</taxon>
        <taxon>Burkholderiales</taxon>
        <taxon>Oxalobacteraceae</taxon>
        <taxon>Undibacterium</taxon>
    </lineage>
</organism>
<protein>
    <submittedName>
        <fullName evidence="4">Maleylacetoacetate isomerase</fullName>
        <ecNumber evidence="4">5.2.1.2</ecNumber>
    </submittedName>
</protein>
<accession>A0ABR6YRM4</accession>
<keyword evidence="5" id="KW-1185">Reference proteome</keyword>
<dbReference type="EC" id="5.2.1.2" evidence="4"/>
<dbReference type="CDD" id="cd03042">
    <property type="entry name" value="GST_N_Zeta"/>
    <property type="match status" value="1"/>
</dbReference>
<evidence type="ECO:0000313" key="5">
    <source>
        <dbReference type="Proteomes" id="UP000613113"/>
    </source>
</evidence>
<reference evidence="4 5" key="1">
    <citation type="submission" date="2020-08" db="EMBL/GenBank/DDBJ databases">
        <title>Novel species isolated from subtropical streams in China.</title>
        <authorList>
            <person name="Lu H."/>
        </authorList>
    </citation>
    <scope>NUCLEOTIDE SEQUENCE [LARGE SCALE GENOMIC DNA]</scope>
    <source>
        <strain evidence="4 5">FT31W</strain>
    </source>
</reference>
<evidence type="ECO:0000259" key="2">
    <source>
        <dbReference type="PROSITE" id="PS50404"/>
    </source>
</evidence>
<dbReference type="Gene3D" id="3.40.30.10">
    <property type="entry name" value="Glutaredoxin"/>
    <property type="match status" value="1"/>
</dbReference>
<evidence type="ECO:0000313" key="4">
    <source>
        <dbReference type="EMBL" id="MBC3886434.1"/>
    </source>
</evidence>
<dbReference type="PANTHER" id="PTHR42673">
    <property type="entry name" value="MALEYLACETOACETATE ISOMERASE"/>
    <property type="match status" value="1"/>
</dbReference>
<feature type="domain" description="GST N-terminal" evidence="2">
    <location>
        <begin position="1"/>
        <end position="86"/>
    </location>
</feature>
<dbReference type="InterPro" id="IPR036282">
    <property type="entry name" value="Glutathione-S-Trfase_C_sf"/>
</dbReference>
<dbReference type="GO" id="GO:0016034">
    <property type="term" value="F:maleylacetoacetate isomerase activity"/>
    <property type="evidence" value="ECO:0007669"/>
    <property type="project" value="UniProtKB-EC"/>
</dbReference>
<dbReference type="SUPFAM" id="SSF52833">
    <property type="entry name" value="Thioredoxin-like"/>
    <property type="match status" value="1"/>
</dbReference>
<dbReference type="SUPFAM" id="SSF47616">
    <property type="entry name" value="GST C-terminal domain-like"/>
    <property type="match status" value="1"/>
</dbReference>
<dbReference type="Gene3D" id="1.20.1050.10">
    <property type="match status" value="1"/>
</dbReference>
<dbReference type="InterPro" id="IPR036249">
    <property type="entry name" value="Thioredoxin-like_sf"/>
</dbReference>
<gene>
    <name evidence="4" type="primary">maiA</name>
    <name evidence="4" type="ORF">H8K27_15000</name>
</gene>
<feature type="domain" description="GST C-terminal" evidence="3">
    <location>
        <begin position="91"/>
        <end position="218"/>
    </location>
</feature>
<dbReference type="Proteomes" id="UP000613113">
    <property type="component" value="Unassembled WGS sequence"/>
</dbReference>
<dbReference type="InterPro" id="IPR010987">
    <property type="entry name" value="Glutathione-S-Trfase_C-like"/>
</dbReference>
<dbReference type="InterPro" id="IPR005955">
    <property type="entry name" value="GST_Zeta"/>
</dbReference>
<comment type="caution">
    <text evidence="4">The sequence shown here is derived from an EMBL/GenBank/DDBJ whole genome shotgun (WGS) entry which is preliminary data.</text>
</comment>
<dbReference type="PANTHER" id="PTHR42673:SF21">
    <property type="entry name" value="GLUTATHIONE S-TRANSFERASE YFCF"/>
    <property type="match status" value="1"/>
</dbReference>
<dbReference type="InterPro" id="IPR034330">
    <property type="entry name" value="GST_Zeta_C"/>
</dbReference>
<dbReference type="InterPro" id="IPR034333">
    <property type="entry name" value="GST_Zeta_N"/>
</dbReference>
<dbReference type="NCBIfam" id="TIGR01262">
    <property type="entry name" value="maiA"/>
    <property type="match status" value="1"/>
</dbReference>
<dbReference type="InterPro" id="IPR040079">
    <property type="entry name" value="Glutathione_S-Trfase"/>
</dbReference>
<sequence length="218" mass="24225">MKLYGYFRSSASYRVRIGLNLKGLEYEQAAIHLVNHGGEQLSEAYRQLNPEALVPALTDTVAGEQVVLTQSFAILEYLDEVYPDHPLLPADPVARAEVRALSLSIACEIHPLNNLRVLKYLTGALGLSDTDKNNWYRHWCESGLAVIEKKLAAQKTRGKYCFGDTPGFADCFLIPQIANAQRFKCDLSGMPVLMKINEACQTHPAFIKAMPSNQPDAE</sequence>
<dbReference type="SFLD" id="SFLDG00358">
    <property type="entry name" value="Main_(cytGST)"/>
    <property type="match status" value="1"/>
</dbReference>
<dbReference type="Pfam" id="PF13409">
    <property type="entry name" value="GST_N_2"/>
    <property type="match status" value="1"/>
</dbReference>
<comment type="similarity">
    <text evidence="1">Belongs to the GST superfamily. Zeta family.</text>
</comment>
<evidence type="ECO:0000259" key="3">
    <source>
        <dbReference type="PROSITE" id="PS50405"/>
    </source>
</evidence>